<evidence type="ECO:0000256" key="5">
    <source>
        <dbReference type="SAM" id="MobiDB-lite"/>
    </source>
</evidence>
<feature type="region of interest" description="Disordered" evidence="5">
    <location>
        <begin position="177"/>
        <end position="197"/>
    </location>
</feature>
<dbReference type="PANTHER" id="PTHR30349">
    <property type="entry name" value="PHAGE INTEGRASE-RELATED"/>
    <property type="match status" value="1"/>
</dbReference>
<name>A0A7W6FZX9_9HYPH</name>
<evidence type="ECO:0000256" key="3">
    <source>
        <dbReference type="ARBA" id="ARBA00023125"/>
    </source>
</evidence>
<evidence type="ECO:0000259" key="6">
    <source>
        <dbReference type="PROSITE" id="PS51898"/>
    </source>
</evidence>
<reference evidence="7 8" key="1">
    <citation type="submission" date="2020-08" db="EMBL/GenBank/DDBJ databases">
        <title>Genomic Encyclopedia of Type Strains, Phase IV (KMG-IV): sequencing the most valuable type-strain genomes for metagenomic binning, comparative biology and taxonomic classification.</title>
        <authorList>
            <person name="Goeker M."/>
        </authorList>
    </citation>
    <scope>NUCLEOTIDE SEQUENCE [LARGE SCALE GENOMIC DNA]</scope>
    <source>
        <strain evidence="7 8">DSM 26438</strain>
    </source>
</reference>
<dbReference type="GO" id="GO:0003677">
    <property type="term" value="F:DNA binding"/>
    <property type="evidence" value="ECO:0007669"/>
    <property type="project" value="UniProtKB-KW"/>
</dbReference>
<dbReference type="SUPFAM" id="SSF56349">
    <property type="entry name" value="DNA breaking-rejoining enzymes"/>
    <property type="match status" value="1"/>
</dbReference>
<dbReference type="InterPro" id="IPR002104">
    <property type="entry name" value="Integrase_catalytic"/>
</dbReference>
<keyword evidence="8" id="KW-1185">Reference proteome</keyword>
<dbReference type="EMBL" id="JACIDV010000001">
    <property type="protein sequence ID" value="MBB3944090.1"/>
    <property type="molecule type" value="Genomic_DNA"/>
</dbReference>
<dbReference type="PROSITE" id="PS51898">
    <property type="entry name" value="TYR_RECOMBINASE"/>
    <property type="match status" value="1"/>
</dbReference>
<evidence type="ECO:0000313" key="8">
    <source>
        <dbReference type="Proteomes" id="UP000565286"/>
    </source>
</evidence>
<dbReference type="PANTHER" id="PTHR30349:SF41">
    <property type="entry name" value="INTEGRASE_RECOMBINASE PROTEIN MJ0367-RELATED"/>
    <property type="match status" value="1"/>
</dbReference>
<dbReference type="InterPro" id="IPR050090">
    <property type="entry name" value="Tyrosine_recombinase_XerCD"/>
</dbReference>
<protein>
    <submittedName>
        <fullName evidence="7">Integrase</fullName>
    </submittedName>
</protein>
<keyword evidence="3" id="KW-0238">DNA-binding</keyword>
<keyword evidence="4" id="KW-0233">DNA recombination</keyword>
<dbReference type="GO" id="GO:0006310">
    <property type="term" value="P:DNA recombination"/>
    <property type="evidence" value="ECO:0007669"/>
    <property type="project" value="UniProtKB-KW"/>
</dbReference>
<sequence>MSKAQLQKLCEHERDMMLMHLDDVSMVARRYGRPADISELEMDLENGWAYRLLEMFGNRHRLTLDADCPGHAYLRKQGVRASHFFSIRSNYLELRQEATSRGFQEGLHRLMYLFDINPNALNEEKAMKAYFNGRAAALFDVAERHPLADRDLSELTGGAASRPQPNFIEGTFLETTSSSSVTAAPDNDIVAPPELEDPPIKKLDGTPSQQAAAIDQPVEGKTRPVIQVADFETECEKLAQNMKDSWDETTARDARALVRIFKGVLEEHGVEHTGRITQYHIGKLRQHFNDIPTRWGQGARMRAMSAAELRAEGQKLREQAETEGAVAAVGLSAATIRKHFGNLNHFLKHVRGHGFELEDWTFEGLRPKKPKLGSIRKQQHKPKPDEIKPIFSSPIYTGSLNNDRGRKKPGPHVFHDAAYFLPVMFSYLGARRSEFAGLALNDIAEDDDGLVLILRTNKFRGLKTEQSERLLPLPDELVRLGFLGYCAALQDLGYEAVFPDLFSDKTTNDPGDRFYDVFLPIMKQSLGEKMWDRAFHALRHGMADTLLQAGVPPLVIDDISGRLSQGSETSLRYTNPARVPLMRDALSKYPIITSGIEPKPIKLLPWIEKRLPPPWAREAKNDARRRK</sequence>
<comment type="caution">
    <text evidence="7">The sequence shown here is derived from an EMBL/GenBank/DDBJ whole genome shotgun (WGS) entry which is preliminary data.</text>
</comment>
<dbReference type="InterPro" id="IPR013762">
    <property type="entry name" value="Integrase-like_cat_sf"/>
</dbReference>
<gene>
    <name evidence="7" type="ORF">GGQ73_000013</name>
</gene>
<keyword evidence="2" id="KW-0229">DNA integration</keyword>
<proteinExistence type="inferred from homology"/>
<evidence type="ECO:0000256" key="2">
    <source>
        <dbReference type="ARBA" id="ARBA00022908"/>
    </source>
</evidence>
<organism evidence="7 8">
    <name type="scientific">Rhizobium skierniewicense</name>
    <dbReference type="NCBI Taxonomy" id="984260"/>
    <lineage>
        <taxon>Bacteria</taxon>
        <taxon>Pseudomonadati</taxon>
        <taxon>Pseudomonadota</taxon>
        <taxon>Alphaproteobacteria</taxon>
        <taxon>Hyphomicrobiales</taxon>
        <taxon>Rhizobiaceae</taxon>
        <taxon>Rhizobium/Agrobacterium group</taxon>
        <taxon>Rhizobium</taxon>
    </lineage>
</organism>
<comment type="similarity">
    <text evidence="1">Belongs to the 'phage' integrase family.</text>
</comment>
<accession>A0A7W6FZX9</accession>
<dbReference type="Gene3D" id="1.10.443.10">
    <property type="entry name" value="Intergrase catalytic core"/>
    <property type="match status" value="1"/>
</dbReference>
<dbReference type="AlphaFoldDB" id="A0A7W6FZX9"/>
<evidence type="ECO:0000256" key="4">
    <source>
        <dbReference type="ARBA" id="ARBA00023172"/>
    </source>
</evidence>
<evidence type="ECO:0000256" key="1">
    <source>
        <dbReference type="ARBA" id="ARBA00008857"/>
    </source>
</evidence>
<dbReference type="Proteomes" id="UP000565286">
    <property type="component" value="Unassembled WGS sequence"/>
</dbReference>
<dbReference type="InterPro" id="IPR011010">
    <property type="entry name" value="DNA_brk_join_enz"/>
</dbReference>
<feature type="domain" description="Tyr recombinase" evidence="6">
    <location>
        <begin position="377"/>
        <end position="587"/>
    </location>
</feature>
<evidence type="ECO:0000313" key="7">
    <source>
        <dbReference type="EMBL" id="MBB3944090.1"/>
    </source>
</evidence>
<dbReference type="GO" id="GO:0015074">
    <property type="term" value="P:DNA integration"/>
    <property type="evidence" value="ECO:0007669"/>
    <property type="project" value="UniProtKB-KW"/>
</dbReference>